<feature type="domain" description="Cell envelope-related transcriptional attenuator" evidence="4">
    <location>
        <begin position="109"/>
        <end position="270"/>
    </location>
</feature>
<feature type="transmembrane region" description="Helical" evidence="3">
    <location>
        <begin position="7"/>
        <end position="29"/>
    </location>
</feature>
<gene>
    <name evidence="5" type="ORF">H9Q78_07625</name>
</gene>
<feature type="compositionally biased region" description="Acidic residues" evidence="2">
    <location>
        <begin position="51"/>
        <end position="64"/>
    </location>
</feature>
<evidence type="ECO:0000256" key="1">
    <source>
        <dbReference type="ARBA" id="ARBA00006068"/>
    </source>
</evidence>
<dbReference type="Proteomes" id="UP000515823">
    <property type="component" value="Chromosome"/>
</dbReference>
<dbReference type="Pfam" id="PF03816">
    <property type="entry name" value="LytR_cpsA_psr"/>
    <property type="match status" value="1"/>
</dbReference>
<evidence type="ECO:0000313" key="6">
    <source>
        <dbReference type="Proteomes" id="UP000515823"/>
    </source>
</evidence>
<proteinExistence type="inferred from homology"/>
<dbReference type="PANTHER" id="PTHR33392">
    <property type="entry name" value="POLYISOPRENYL-TEICHOIC ACID--PEPTIDOGLYCAN TEICHOIC ACID TRANSFERASE TAGU"/>
    <property type="match status" value="1"/>
</dbReference>
<feature type="region of interest" description="Disordered" evidence="2">
    <location>
        <begin position="44"/>
        <end position="67"/>
    </location>
</feature>
<keyword evidence="3" id="KW-0472">Membrane</keyword>
<evidence type="ECO:0000313" key="5">
    <source>
        <dbReference type="EMBL" id="QNM04364.1"/>
    </source>
</evidence>
<dbReference type="AlphaFoldDB" id="A0A7G9G0N2"/>
<dbReference type="KEGG" id="qdo:H9Q78_07625"/>
<evidence type="ECO:0000256" key="2">
    <source>
        <dbReference type="SAM" id="MobiDB-lite"/>
    </source>
</evidence>
<dbReference type="EMBL" id="CP060634">
    <property type="protein sequence ID" value="QNM04364.1"/>
    <property type="molecule type" value="Genomic_DNA"/>
</dbReference>
<evidence type="ECO:0000259" key="4">
    <source>
        <dbReference type="Pfam" id="PF03816"/>
    </source>
</evidence>
<keyword evidence="6" id="KW-1185">Reference proteome</keyword>
<sequence length="353" mass="39812">MKKKKAILITLAVVLAVVLIGVITVYALFKHYYGMMNHETLTETPEIQESIPEDETEEGTDSPEEEVKNLEEQLKENLAAGSQELEYDHDVYNVLLFGTDSRDDNAKGRSDSMILISINRKENRITMTSLMRDIYVSIPGVGNNRLNASYAFGGPSLLLQTIEENLGVHIDRYVQVNFFAFMDVIDILGGIDLDISADEITIMNGYIEELNRITGKDRDAEKLDISDAGTRHLTGKQALAYCRIRYLKGGEYERTRRQRDVLGIVFQKAKSCSLSELNDLLNALLPDLTTNIPEGEMISLVLESSKLLKYDLESDRIPVEGTYKDMRIDKRAVIGIDFPANRQALQDIMYGTR</sequence>
<organism evidence="5 6">
    <name type="scientific">Qiania dongpingensis</name>
    <dbReference type="NCBI Taxonomy" id="2763669"/>
    <lineage>
        <taxon>Bacteria</taxon>
        <taxon>Bacillati</taxon>
        <taxon>Bacillota</taxon>
        <taxon>Clostridia</taxon>
        <taxon>Lachnospirales</taxon>
        <taxon>Lachnospiraceae</taxon>
        <taxon>Qiania</taxon>
    </lineage>
</organism>
<dbReference type="PANTHER" id="PTHR33392:SF6">
    <property type="entry name" value="POLYISOPRENYL-TEICHOIC ACID--PEPTIDOGLYCAN TEICHOIC ACID TRANSFERASE TAGU"/>
    <property type="match status" value="1"/>
</dbReference>
<dbReference type="RefSeq" id="WP_249300671.1">
    <property type="nucleotide sequence ID" value="NZ_CP060634.1"/>
</dbReference>
<keyword evidence="3" id="KW-0812">Transmembrane</keyword>
<evidence type="ECO:0000256" key="3">
    <source>
        <dbReference type="SAM" id="Phobius"/>
    </source>
</evidence>
<name>A0A7G9G0N2_9FIRM</name>
<comment type="similarity">
    <text evidence="1">Belongs to the LytR/CpsA/Psr (LCP) family.</text>
</comment>
<accession>A0A7G9G0N2</accession>
<dbReference type="Gene3D" id="3.40.630.190">
    <property type="entry name" value="LCP protein"/>
    <property type="match status" value="1"/>
</dbReference>
<dbReference type="InterPro" id="IPR050922">
    <property type="entry name" value="LytR/CpsA/Psr_CW_biosynth"/>
</dbReference>
<dbReference type="NCBIfam" id="TIGR00350">
    <property type="entry name" value="lytR_cpsA_psr"/>
    <property type="match status" value="1"/>
</dbReference>
<protein>
    <submittedName>
        <fullName evidence="5">LCP family protein</fullName>
    </submittedName>
</protein>
<dbReference type="InterPro" id="IPR004474">
    <property type="entry name" value="LytR_CpsA_psr"/>
</dbReference>
<reference evidence="5 6" key="1">
    <citation type="submission" date="2020-08" db="EMBL/GenBank/DDBJ databases">
        <authorList>
            <person name="Liu C."/>
            <person name="Sun Q."/>
        </authorList>
    </citation>
    <scope>NUCLEOTIDE SEQUENCE [LARGE SCALE GENOMIC DNA]</scope>
    <source>
        <strain evidence="5 6">NSJ-38</strain>
    </source>
</reference>
<keyword evidence="3" id="KW-1133">Transmembrane helix</keyword>